<sequence>MSSEHPTSDADDGEDFYRGPSKSSKKREMHALQALGEALVALSSDQLARVPISDRLLDAVRDAKRFTKHEARRRQMQYIGKLMRDIDPEPIRAQLEIFSGASKAEVARQHRLERLRDGLLEDEKRIGEIVALWPEADLQHLRTLRRNALKEREQSKPPRAYREIFRVLRDLDRSADDAVDTSEEQDDTERQ</sequence>
<dbReference type="PANTHER" id="PTHR38101:SF1">
    <property type="entry name" value="UPF0307 PROTEIN YJGA"/>
    <property type="match status" value="1"/>
</dbReference>
<evidence type="ECO:0000313" key="8">
    <source>
        <dbReference type="Proteomes" id="UP000599523"/>
    </source>
</evidence>
<dbReference type="CDD" id="cd16331">
    <property type="entry name" value="YjgA-like"/>
    <property type="match status" value="1"/>
</dbReference>
<comment type="caution">
    <text evidence="7">The sequence shown here is derived from an EMBL/GenBank/DDBJ whole genome shotgun (WGS) entry which is preliminary data.</text>
</comment>
<dbReference type="Gene3D" id="1.10.60.30">
    <property type="entry name" value="PSPTO4464-like domains"/>
    <property type="match status" value="2"/>
</dbReference>
<dbReference type="GO" id="GO:0019843">
    <property type="term" value="F:rRNA binding"/>
    <property type="evidence" value="ECO:0007669"/>
    <property type="project" value="UniProtKB-UniRule"/>
</dbReference>
<dbReference type="NCBIfam" id="NF003593">
    <property type="entry name" value="PRK05255.1-1"/>
    <property type="match status" value="1"/>
</dbReference>
<dbReference type="Pfam" id="PF04751">
    <property type="entry name" value="DarP"/>
    <property type="match status" value="1"/>
</dbReference>
<feature type="region of interest" description="Disordered" evidence="6">
    <location>
        <begin position="1"/>
        <end position="29"/>
    </location>
</feature>
<keyword evidence="8" id="KW-1185">Reference proteome</keyword>
<dbReference type="InterPro" id="IPR006839">
    <property type="entry name" value="DarP"/>
</dbReference>
<dbReference type="HAMAP" id="MF_00765">
    <property type="entry name" value="DarP"/>
    <property type="match status" value="1"/>
</dbReference>
<reference evidence="7" key="1">
    <citation type="submission" date="2019-12" db="EMBL/GenBank/DDBJ databases">
        <title>Comparative genomics gives insights into the taxonomy of the Azoarcus-Aromatoleum group and reveals separate origins of nif in the plant-associated Azoarcus and non-plant-associated Aromatoleum sub-groups.</title>
        <authorList>
            <person name="Lafos M."/>
            <person name="Maluk M."/>
            <person name="Batista M."/>
            <person name="Junghare M."/>
            <person name="Carmona M."/>
            <person name="Faoro H."/>
            <person name="Cruz L.M."/>
            <person name="Battistoni F."/>
            <person name="De Souza E."/>
            <person name="Pedrosa F."/>
            <person name="Chen W.-M."/>
            <person name="Poole P.S."/>
            <person name="Dixon R.A."/>
            <person name="James E.K."/>
        </authorList>
    </citation>
    <scope>NUCLEOTIDE SEQUENCE</scope>
    <source>
        <strain evidence="7">NSC3</strain>
    </source>
</reference>
<dbReference type="AlphaFoldDB" id="A0A972F5Y6"/>
<evidence type="ECO:0000256" key="4">
    <source>
        <dbReference type="ARBA" id="ARBA00022884"/>
    </source>
</evidence>
<dbReference type="PANTHER" id="PTHR38101">
    <property type="entry name" value="UPF0307 PROTEIN YJGA"/>
    <property type="match status" value="1"/>
</dbReference>
<evidence type="ECO:0000256" key="3">
    <source>
        <dbReference type="ARBA" id="ARBA00022730"/>
    </source>
</evidence>
<dbReference type="SUPFAM" id="SSF158710">
    <property type="entry name" value="PSPTO4464-like"/>
    <property type="match status" value="1"/>
</dbReference>
<evidence type="ECO:0000256" key="5">
    <source>
        <dbReference type="HAMAP-Rule" id="MF_00765"/>
    </source>
</evidence>
<dbReference type="EMBL" id="WTVM01000001">
    <property type="protein sequence ID" value="NMG01430.1"/>
    <property type="molecule type" value="Genomic_DNA"/>
</dbReference>
<dbReference type="PIRSF" id="PIRSF016183">
    <property type="entry name" value="UCP016183"/>
    <property type="match status" value="1"/>
</dbReference>
<evidence type="ECO:0000256" key="1">
    <source>
        <dbReference type="ARBA" id="ARBA00022490"/>
    </source>
</evidence>
<accession>A0A972F5Y6</accession>
<dbReference type="GO" id="GO:0043022">
    <property type="term" value="F:ribosome binding"/>
    <property type="evidence" value="ECO:0007669"/>
    <property type="project" value="UniProtKB-UniRule"/>
</dbReference>
<comment type="function">
    <text evidence="5">Member of a network of 50S ribosomal subunit biogenesis factors which assembles along the 30S-50S interface, preventing incorrect 23S rRNA structures from forming. Promotes peptidyl transferase center (PTC) maturation.</text>
</comment>
<dbReference type="GO" id="GO:1902626">
    <property type="term" value="P:assembly of large subunit precursor of preribosome"/>
    <property type="evidence" value="ECO:0007669"/>
    <property type="project" value="UniProtKB-UniRule"/>
</dbReference>
<dbReference type="InterPro" id="IPR023153">
    <property type="entry name" value="DarP_sf"/>
</dbReference>
<dbReference type="RefSeq" id="WP_168986223.1">
    <property type="nucleotide sequence ID" value="NZ_CAWPHM010000111.1"/>
</dbReference>
<protein>
    <recommendedName>
        <fullName evidence="5">Dual-action ribosomal maturation protein DarP</fullName>
    </recommendedName>
    <alternativeName>
        <fullName evidence="5">Large ribosomal subunit assembly factor DarP</fullName>
    </alternativeName>
</protein>
<organism evidence="7 8">
    <name type="scientific">Azoarcus taiwanensis</name>
    <dbReference type="NCBI Taxonomy" id="666964"/>
    <lineage>
        <taxon>Bacteria</taxon>
        <taxon>Pseudomonadati</taxon>
        <taxon>Pseudomonadota</taxon>
        <taxon>Betaproteobacteria</taxon>
        <taxon>Rhodocyclales</taxon>
        <taxon>Zoogloeaceae</taxon>
        <taxon>Azoarcus</taxon>
    </lineage>
</organism>
<keyword evidence="1 5" id="KW-0963">Cytoplasm</keyword>
<evidence type="ECO:0000256" key="6">
    <source>
        <dbReference type="SAM" id="MobiDB-lite"/>
    </source>
</evidence>
<dbReference type="Proteomes" id="UP000599523">
    <property type="component" value="Unassembled WGS sequence"/>
</dbReference>
<keyword evidence="3 5" id="KW-0699">rRNA-binding</keyword>
<comment type="similarity">
    <text evidence="5">Belongs to the DarP family.</text>
</comment>
<comment type="subcellular location">
    <subcellularLocation>
        <location evidence="5">Cytoplasm</location>
    </subcellularLocation>
    <text evidence="5">Associates with late stage pre-50S ribosomal subunits.</text>
</comment>
<dbReference type="GO" id="GO:0005829">
    <property type="term" value="C:cytosol"/>
    <property type="evidence" value="ECO:0007669"/>
    <property type="project" value="TreeGrafter"/>
</dbReference>
<proteinExistence type="inferred from homology"/>
<evidence type="ECO:0000313" key="7">
    <source>
        <dbReference type="EMBL" id="NMG01430.1"/>
    </source>
</evidence>
<evidence type="ECO:0000256" key="2">
    <source>
        <dbReference type="ARBA" id="ARBA00022517"/>
    </source>
</evidence>
<name>A0A972F5Y6_9RHOO</name>
<keyword evidence="2 5" id="KW-0690">Ribosome biogenesis</keyword>
<gene>
    <name evidence="5" type="primary">darP</name>
    <name evidence="7" type="ORF">GPA21_00385</name>
</gene>
<keyword evidence="4 5" id="KW-0694">RNA-binding</keyword>